<feature type="region of interest" description="Disordered" evidence="1">
    <location>
        <begin position="1"/>
        <end position="70"/>
    </location>
</feature>
<feature type="compositionally biased region" description="Basic residues" evidence="1">
    <location>
        <begin position="1034"/>
        <end position="1049"/>
    </location>
</feature>
<feature type="region of interest" description="Disordered" evidence="1">
    <location>
        <begin position="541"/>
        <end position="650"/>
    </location>
</feature>
<comment type="caution">
    <text evidence="2">The sequence shown here is derived from an EMBL/GenBank/DDBJ whole genome shotgun (WGS) entry which is preliminary data.</text>
</comment>
<sequence length="1184" mass="127933">MSEASSGRRETNPPPGQESTQCTTPVTETNTEPIRRASLDRTRFLSSEASRNNTGASSSTEAAGLVCMPPPPVPVSASMASSLQGVRSGNLRDNSGESPAVSTAANSVRSVAPPPLSYFDSQRLGDGGTAYSENARLSLSLRSFAASAYKEFEDFVETDLLEGPGSDHEMTDIDARPALSEGTETHLPFGVDREGFFPALASTIPPPPALAFYPLGSPSQFSAAREMGAIPPLPINPAIDAPPPAALPIDPEVTLAPPLASEASEASYRLQQDQPPPGCHENLVAVEKNPYYSSGYPVPRFRTMSHNPWVIAEGDISIISGASMAGGYSTVVGDQNFGGPSLDGTEDMGTDGIEGGFIPISAITRPGFSDETLLSHSGTDQMQEWAGSAYRTPEPPMSSRTNPRYSSVGEPYLDSPVDPHPRRLSQTSTAPLSYHSYPINPLRIGEQLVSNIPSPATINPRATYSSYPPLPLPPHEQTYRPWSMDVSEDGTQFISLGDCDLSVRSQGDEDGAGPRARIGGPGGRLNTVGEPVLRIRGSKSGTKFVTATPPAEVREGYIDSSDSSSLQPVTKKQRTSQQRPQTRHTSVETSTDDASIADGGLFTGGKSIPSWMPRAVATEEAKRDAGTRKEQTMTPTRRDRKTQSSMEAVPHRVMKASTTAAKELTLTEKTRVYLTTNSTPYKKEDADKMDDDSFLASEERVVTPASRRLTPIVEIIVPAVPRTVSKVLTGVEPVAEKRRSRGRPRKIVVSDEAVTSEQNTITDAGLYTNPVVALGWLVPYNRGEPICLPGCESLPGTIGCLRCFDTMFPGRREREGLTNPEMVFRRLHPGASSAALSPREAQGVQGLHSLPALPKTSANKRLQFPALKKEAEALNSLSDPPRRRNTPTPSLSGLSERSVKKRSLPHGEASGARVVGRWSVPPNWEPPLTRAAAELSPPPTAKAVPALASTRRSSLSAMPTKNTSPALRERRSTISTLKPQTLEKQTPSPASARKTRGSTPARRKLPARDSRGKFVLLAGETADTSSFTVEVKRTPKRTLRSTSKKPPAKKKAEVTFPGFHSKHNPECEDESGSEDESKPEDSSEAEDGRDGKERERRKLDSALMLSESSENIRFEYTEIEKSLKTPGTLSTPIYEGLVEARKNLNVHLAETDLLEKFEPQLKWADSARDSRARYLSLTELAELK</sequence>
<dbReference type="EMBL" id="NESQ01000024">
    <property type="protein sequence ID" value="PUU82657.1"/>
    <property type="molecule type" value="Genomic_DNA"/>
</dbReference>
<feature type="compositionally biased region" description="Basic residues" evidence="1">
    <location>
        <begin position="993"/>
        <end position="1005"/>
    </location>
</feature>
<organism evidence="2 3">
    <name type="scientific">Tuber borchii</name>
    <name type="common">White truffle</name>
    <dbReference type="NCBI Taxonomy" id="42251"/>
    <lineage>
        <taxon>Eukaryota</taxon>
        <taxon>Fungi</taxon>
        <taxon>Dikarya</taxon>
        <taxon>Ascomycota</taxon>
        <taxon>Pezizomycotina</taxon>
        <taxon>Pezizomycetes</taxon>
        <taxon>Pezizales</taxon>
        <taxon>Tuberaceae</taxon>
        <taxon>Tuber</taxon>
    </lineage>
</organism>
<protein>
    <submittedName>
        <fullName evidence="2">Uncharacterized protein</fullName>
    </submittedName>
</protein>
<feature type="compositionally biased region" description="Polar residues" evidence="1">
    <location>
        <begin position="973"/>
        <end position="989"/>
    </location>
</feature>
<name>A0A2T7A4I1_TUBBO</name>
<feature type="compositionally biased region" description="Basic and acidic residues" evidence="1">
    <location>
        <begin position="1075"/>
        <end position="1100"/>
    </location>
</feature>
<evidence type="ECO:0000313" key="3">
    <source>
        <dbReference type="Proteomes" id="UP000244722"/>
    </source>
</evidence>
<reference evidence="2 3" key="1">
    <citation type="submission" date="2017-04" db="EMBL/GenBank/DDBJ databases">
        <title>Draft genome sequence of Tuber borchii Vittad., a whitish edible truffle.</title>
        <authorList>
            <consortium name="DOE Joint Genome Institute"/>
            <person name="Murat C."/>
            <person name="Kuo A."/>
            <person name="Barry K.W."/>
            <person name="Clum A."/>
            <person name="Dockter R.B."/>
            <person name="Fauchery L."/>
            <person name="Iotti M."/>
            <person name="Kohler A."/>
            <person name="Labutti K."/>
            <person name="Lindquist E.A."/>
            <person name="Lipzen A."/>
            <person name="Ohm R.A."/>
            <person name="Wang M."/>
            <person name="Grigoriev I.V."/>
            <person name="Zambonelli A."/>
            <person name="Martin F.M."/>
        </authorList>
    </citation>
    <scope>NUCLEOTIDE SEQUENCE [LARGE SCALE GENOMIC DNA]</scope>
    <source>
        <strain evidence="2 3">Tbo3840</strain>
    </source>
</reference>
<feature type="region of interest" description="Disordered" evidence="1">
    <location>
        <begin position="873"/>
        <end position="912"/>
    </location>
</feature>
<feature type="compositionally biased region" description="Basic and acidic residues" evidence="1">
    <location>
        <begin position="617"/>
        <end position="631"/>
    </location>
</feature>
<feature type="region of interest" description="Disordered" evidence="1">
    <location>
        <begin position="86"/>
        <end position="108"/>
    </location>
</feature>
<feature type="compositionally biased region" description="Polar residues" evidence="1">
    <location>
        <begin position="886"/>
        <end position="895"/>
    </location>
</feature>
<gene>
    <name evidence="2" type="ORF">B9Z19DRAFT_1120434</name>
</gene>
<feature type="compositionally biased region" description="Polar residues" evidence="1">
    <location>
        <begin position="17"/>
        <end position="32"/>
    </location>
</feature>
<dbReference type="AlphaFoldDB" id="A0A2T7A4I1"/>
<dbReference type="STRING" id="42251.A0A2T7A4I1"/>
<feature type="region of interest" description="Disordered" evidence="1">
    <location>
        <begin position="929"/>
        <end position="1013"/>
    </location>
</feature>
<feature type="compositionally biased region" description="Low complexity" evidence="1">
    <location>
        <begin position="946"/>
        <end position="957"/>
    </location>
</feature>
<feature type="compositionally biased region" description="Polar residues" evidence="1">
    <location>
        <begin position="44"/>
        <end position="61"/>
    </location>
</feature>
<evidence type="ECO:0000256" key="1">
    <source>
        <dbReference type="SAM" id="MobiDB-lite"/>
    </source>
</evidence>
<feature type="region of interest" description="Disordered" evidence="1">
    <location>
        <begin position="1025"/>
        <end position="1101"/>
    </location>
</feature>
<feature type="compositionally biased region" description="Basic and acidic residues" evidence="1">
    <location>
        <begin position="1"/>
        <end position="11"/>
    </location>
</feature>
<dbReference type="Proteomes" id="UP000244722">
    <property type="component" value="Unassembled WGS sequence"/>
</dbReference>
<keyword evidence="3" id="KW-1185">Reference proteome</keyword>
<proteinExistence type="predicted"/>
<feature type="compositionally biased region" description="Polar residues" evidence="1">
    <location>
        <begin position="560"/>
        <end position="593"/>
    </location>
</feature>
<accession>A0A2T7A4I1</accession>
<feature type="compositionally biased region" description="Basic and acidic residues" evidence="1">
    <location>
        <begin position="33"/>
        <end position="43"/>
    </location>
</feature>
<dbReference type="OrthoDB" id="1678912at2759"/>
<evidence type="ECO:0000313" key="2">
    <source>
        <dbReference type="EMBL" id="PUU82657.1"/>
    </source>
</evidence>
<feature type="region of interest" description="Disordered" evidence="1">
    <location>
        <begin position="505"/>
        <end position="528"/>
    </location>
</feature>